<evidence type="ECO:0000313" key="4">
    <source>
        <dbReference type="EMBL" id="CRH02707.1"/>
    </source>
</evidence>
<dbReference type="OMA" id="FGPYKAS"/>
<dbReference type="GO" id="GO:0003723">
    <property type="term" value="F:RNA binding"/>
    <property type="evidence" value="ECO:0007669"/>
    <property type="project" value="UniProtKB-KW"/>
</dbReference>
<dbReference type="Gene3D" id="3.10.290.10">
    <property type="entry name" value="RNA-binding S4 domain"/>
    <property type="match status" value="1"/>
</dbReference>
<dbReference type="InterPro" id="IPR002942">
    <property type="entry name" value="S4_RNA-bd"/>
</dbReference>
<accession>A0A1J1HBC2</accession>
<dbReference type="KEGG" id="prel:PRELSG_1444100"/>
<dbReference type="InterPro" id="IPR042092">
    <property type="entry name" value="PsdUridine_s_RsuA/RluB/E/F_cat"/>
</dbReference>
<dbReference type="SMART" id="SM00363">
    <property type="entry name" value="S4"/>
    <property type="match status" value="1"/>
</dbReference>
<dbReference type="Pfam" id="PF00849">
    <property type="entry name" value="PseudoU_synth_2"/>
    <property type="match status" value="1"/>
</dbReference>
<dbReference type="Proteomes" id="UP000220158">
    <property type="component" value="Chromosome 14"/>
</dbReference>
<dbReference type="RefSeq" id="XP_028535227.1">
    <property type="nucleotide sequence ID" value="XM_028679521.1"/>
</dbReference>
<evidence type="ECO:0000259" key="3">
    <source>
        <dbReference type="SMART" id="SM00363"/>
    </source>
</evidence>
<protein>
    <submittedName>
        <fullName evidence="4">RNA pseudouridylate synthase, putative</fullName>
        <ecNumber evidence="4">5.4.99.12</ecNumber>
    </submittedName>
</protein>
<dbReference type="CDD" id="cd00165">
    <property type="entry name" value="S4"/>
    <property type="match status" value="1"/>
</dbReference>
<keyword evidence="5" id="KW-1185">Reference proteome</keyword>
<evidence type="ECO:0000313" key="5">
    <source>
        <dbReference type="Proteomes" id="UP000220158"/>
    </source>
</evidence>
<dbReference type="GeneID" id="39738873"/>
<dbReference type="InterPro" id="IPR036986">
    <property type="entry name" value="S4_RNA-bd_sf"/>
</dbReference>
<proteinExistence type="predicted"/>
<keyword evidence="2" id="KW-0694">RNA-binding</keyword>
<dbReference type="AlphaFoldDB" id="A0A1J1HBC2"/>
<dbReference type="InterPro" id="IPR050343">
    <property type="entry name" value="RsuA_PseudoU_synthase"/>
</dbReference>
<name>A0A1J1HBC2_PLARL</name>
<dbReference type="GO" id="GO:0001522">
    <property type="term" value="P:pseudouridine synthesis"/>
    <property type="evidence" value="ECO:0007669"/>
    <property type="project" value="InterPro"/>
</dbReference>
<keyword evidence="1 4" id="KW-0413">Isomerase</keyword>
<gene>
    <name evidence="4" type="ORF">PRELSG_1444100</name>
</gene>
<dbReference type="InterPro" id="IPR020103">
    <property type="entry name" value="PsdUridine_synth_cat_dom_sf"/>
</dbReference>
<dbReference type="GO" id="GO:0160147">
    <property type="term" value="F:tRNA pseudouridine(38-40) synthase activity"/>
    <property type="evidence" value="ECO:0007669"/>
    <property type="project" value="UniProtKB-EC"/>
</dbReference>
<dbReference type="SUPFAM" id="SSF55174">
    <property type="entry name" value="Alpha-L RNA-binding motif"/>
    <property type="match status" value="1"/>
</dbReference>
<dbReference type="InterPro" id="IPR006145">
    <property type="entry name" value="PsdUridine_synth_RsuA/RluA"/>
</dbReference>
<dbReference type="PANTHER" id="PTHR47683:SF2">
    <property type="entry name" value="RNA-BINDING S4 DOMAIN-CONTAINING PROTEIN"/>
    <property type="match status" value="1"/>
</dbReference>
<evidence type="ECO:0000256" key="2">
    <source>
        <dbReference type="PROSITE-ProRule" id="PRU00182"/>
    </source>
</evidence>
<dbReference type="EC" id="5.4.99.12" evidence="4"/>
<dbReference type="OrthoDB" id="440619at2759"/>
<dbReference type="SUPFAM" id="SSF55120">
    <property type="entry name" value="Pseudouridine synthase"/>
    <property type="match status" value="1"/>
</dbReference>
<dbReference type="PROSITE" id="PS50889">
    <property type="entry name" value="S4"/>
    <property type="match status" value="1"/>
</dbReference>
<dbReference type="VEuPathDB" id="PlasmoDB:PRELSG_1444100"/>
<organism evidence="4 5">
    <name type="scientific">Plasmodium relictum</name>
    <dbReference type="NCBI Taxonomy" id="85471"/>
    <lineage>
        <taxon>Eukaryota</taxon>
        <taxon>Sar</taxon>
        <taxon>Alveolata</taxon>
        <taxon>Apicomplexa</taxon>
        <taxon>Aconoidasida</taxon>
        <taxon>Haemosporida</taxon>
        <taxon>Plasmodiidae</taxon>
        <taxon>Plasmodium</taxon>
        <taxon>Plasmodium (Haemamoeba)</taxon>
    </lineage>
</organism>
<dbReference type="EMBL" id="LN835309">
    <property type="protein sequence ID" value="CRH02707.1"/>
    <property type="molecule type" value="Genomic_DNA"/>
</dbReference>
<sequence>MFPAVQLKKTVFLRLSKILSLSSITSRSKAQDLIKSGKIKVNNQIINKNVLIDVNSNIEINGIKVNVDIRTKLWGIYKPKHVFCNTDKNYEYEEKEIINNKRMLKENKINYLNYDDKTHIKYLNGCNNNNNNNGKMALSYNNYNKTLIMKDNSLIKNETRIPKTSDRIFLEHNKKGLLVNNNIKVPNHSKLNMNIFDYIRKKNILYEKKNKINNYIPEHLIIINSLDSYSEGIVLFTNDGDFAKNLKNMNNNILTTYLIKVQGELSHEKLKLLEKGCTVRNIHISPLSVEIIKSKFMSKWIKFTYVEKSKADLDFLFSKYNLDIRKCKRFSFGPYKSSDLSEDFFMPLKVHSTINHLLPKYTSKLTLTEPDGNIVTDSNEKYVYVKNYLQNSLIQNI</sequence>
<evidence type="ECO:0000256" key="1">
    <source>
        <dbReference type="ARBA" id="ARBA00023235"/>
    </source>
</evidence>
<dbReference type="Gene3D" id="3.30.70.1560">
    <property type="entry name" value="Alpha-L RNA-binding motif"/>
    <property type="match status" value="1"/>
</dbReference>
<feature type="domain" description="RNA-binding S4" evidence="3">
    <location>
        <begin position="13"/>
        <end position="68"/>
    </location>
</feature>
<dbReference type="InterPro" id="IPR020094">
    <property type="entry name" value="TruA/RsuA/RluB/E/F_N"/>
</dbReference>
<reference evidence="4 5" key="1">
    <citation type="submission" date="2015-04" db="EMBL/GenBank/DDBJ databases">
        <authorList>
            <consortium name="Pathogen Informatics"/>
        </authorList>
    </citation>
    <scope>NUCLEOTIDE SEQUENCE [LARGE SCALE GENOMIC DNA]</scope>
    <source>
        <strain evidence="4 5">SGS1</strain>
    </source>
</reference>
<dbReference type="PANTHER" id="PTHR47683">
    <property type="entry name" value="PSEUDOURIDINE SYNTHASE FAMILY PROTEIN-RELATED"/>
    <property type="match status" value="1"/>
</dbReference>
<dbReference type="Pfam" id="PF01479">
    <property type="entry name" value="S4"/>
    <property type="match status" value="1"/>
</dbReference>
<dbReference type="Gene3D" id="3.30.70.580">
    <property type="entry name" value="Pseudouridine synthase I, catalytic domain, N-terminal subdomain"/>
    <property type="match status" value="1"/>
</dbReference>